<sequence length="132" mass="14099">MHVIEIANPVIRRADPTIVEAALTDARALIEPTQRAALDALPADVRHVAGLHLGWWDAAGQERQTGRGKAIRPALTIACARAAGGDEAGEAAIRSAVAVELVHDFSLLHDDIMDSDLVRRHQPTAWSAFGVS</sequence>
<dbReference type="GO" id="GO:0004659">
    <property type="term" value="F:prenyltransferase activity"/>
    <property type="evidence" value="ECO:0007669"/>
    <property type="project" value="InterPro"/>
</dbReference>
<dbReference type="Pfam" id="PF00348">
    <property type="entry name" value="polyprenyl_synt"/>
    <property type="match status" value="1"/>
</dbReference>
<evidence type="ECO:0000256" key="4">
    <source>
        <dbReference type="ARBA" id="ARBA00022723"/>
    </source>
</evidence>
<dbReference type="InterPro" id="IPR000092">
    <property type="entry name" value="Polyprenyl_synt"/>
</dbReference>
<evidence type="ECO:0000256" key="3">
    <source>
        <dbReference type="ARBA" id="ARBA00022679"/>
    </source>
</evidence>
<evidence type="ECO:0000313" key="8">
    <source>
        <dbReference type="Proteomes" id="UP000510682"/>
    </source>
</evidence>
<keyword evidence="3" id="KW-0808">Transferase</keyword>
<evidence type="ECO:0000256" key="2">
    <source>
        <dbReference type="ARBA" id="ARBA00006706"/>
    </source>
</evidence>
<comment type="cofactor">
    <cofactor evidence="1">
        <name>Mg(2+)</name>
        <dbReference type="ChEBI" id="CHEBI:18420"/>
    </cofactor>
</comment>
<dbReference type="GO" id="GO:0046872">
    <property type="term" value="F:metal ion binding"/>
    <property type="evidence" value="ECO:0007669"/>
    <property type="project" value="UniProtKB-KW"/>
</dbReference>
<evidence type="ECO:0000256" key="6">
    <source>
        <dbReference type="ARBA" id="ARBA00023229"/>
    </source>
</evidence>
<dbReference type="PANTHER" id="PTHR43281">
    <property type="entry name" value="FARNESYL DIPHOSPHATE SYNTHASE"/>
    <property type="match status" value="1"/>
</dbReference>
<dbReference type="InterPro" id="IPR033749">
    <property type="entry name" value="Polyprenyl_synt_CS"/>
</dbReference>
<dbReference type="GO" id="GO:0008299">
    <property type="term" value="P:isoprenoid biosynthetic process"/>
    <property type="evidence" value="ECO:0007669"/>
    <property type="project" value="UniProtKB-KW"/>
</dbReference>
<gene>
    <name evidence="7" type="ORF">H0P51_03870</name>
</gene>
<dbReference type="Gene3D" id="1.10.600.10">
    <property type="entry name" value="Farnesyl Diphosphate Synthase"/>
    <property type="match status" value="1"/>
</dbReference>
<reference evidence="7 8" key="2">
    <citation type="submission" date="2020-07" db="EMBL/GenBank/DDBJ databases">
        <authorList>
            <person name="Yu X."/>
        </authorList>
    </citation>
    <scope>NUCLEOTIDE SEQUENCE [LARGE SCALE GENOMIC DNA]</scope>
    <source>
        <strain evidence="8">24</strain>
    </source>
</reference>
<keyword evidence="8" id="KW-1185">Reference proteome</keyword>
<dbReference type="AlphaFoldDB" id="A0A7D6E9Q2"/>
<keyword evidence="6" id="KW-0414">Isoprene biosynthesis</keyword>
<reference evidence="8" key="1">
    <citation type="submission" date="2020-07" db="EMBL/GenBank/DDBJ databases">
        <title>Description of Mycobacterium gordonae subsp. intergordonae subsp.nov. and Mycobacterium gordonae subsp. gordonae subsp. nov.</title>
        <authorList>
            <person name="Yu X."/>
        </authorList>
    </citation>
    <scope>NUCLEOTIDE SEQUENCE [LARGE SCALE GENOMIC DNA]</scope>
    <source>
        <strain evidence="8">24</strain>
    </source>
</reference>
<dbReference type="PANTHER" id="PTHR43281:SF1">
    <property type="entry name" value="FARNESYL DIPHOSPHATE SYNTHASE"/>
    <property type="match status" value="1"/>
</dbReference>
<dbReference type="SUPFAM" id="SSF48576">
    <property type="entry name" value="Terpenoid synthases"/>
    <property type="match status" value="1"/>
</dbReference>
<dbReference type="Proteomes" id="UP000510682">
    <property type="component" value="Chromosome"/>
</dbReference>
<dbReference type="PROSITE" id="PS00723">
    <property type="entry name" value="POLYPRENYL_SYNTHASE_1"/>
    <property type="match status" value="1"/>
</dbReference>
<organism evidence="7 8">
    <name type="scientific">Mycobacterium vicinigordonae</name>
    <dbReference type="NCBI Taxonomy" id="1719132"/>
    <lineage>
        <taxon>Bacteria</taxon>
        <taxon>Bacillati</taxon>
        <taxon>Actinomycetota</taxon>
        <taxon>Actinomycetes</taxon>
        <taxon>Mycobacteriales</taxon>
        <taxon>Mycobacteriaceae</taxon>
        <taxon>Mycobacterium</taxon>
    </lineage>
</organism>
<accession>A0A7D6E9Q2</accession>
<reference evidence="8" key="3">
    <citation type="submission" date="2023-07" db="EMBL/GenBank/DDBJ databases">
        <title>Description of Mycobacterium gordonae subsp. intergordonae subsp.nov. and Mycobacterium gordonae subsp. gordonae subsp. nov.</title>
        <authorList>
            <person name="Huang H."/>
        </authorList>
    </citation>
    <scope>NUCLEOTIDE SEQUENCE [LARGE SCALE GENOMIC DNA]</scope>
    <source>
        <strain evidence="8">24</strain>
    </source>
</reference>
<name>A0A7D6E9Q2_9MYCO</name>
<dbReference type="InterPro" id="IPR008949">
    <property type="entry name" value="Isoprenoid_synthase_dom_sf"/>
</dbReference>
<proteinExistence type="inferred from homology"/>
<comment type="similarity">
    <text evidence="2">Belongs to the FPP/GGPP synthase family.</text>
</comment>
<keyword evidence="5" id="KW-0460">Magnesium</keyword>
<evidence type="ECO:0000313" key="7">
    <source>
        <dbReference type="EMBL" id="QLL08125.1"/>
    </source>
</evidence>
<protein>
    <submittedName>
        <fullName evidence="7">Polyprenyl synthetase family protein</fullName>
    </submittedName>
</protein>
<evidence type="ECO:0000256" key="5">
    <source>
        <dbReference type="ARBA" id="ARBA00022842"/>
    </source>
</evidence>
<keyword evidence="4" id="KW-0479">Metal-binding</keyword>
<dbReference type="KEGG" id="mgor:H0P51_03870"/>
<evidence type="ECO:0000256" key="1">
    <source>
        <dbReference type="ARBA" id="ARBA00001946"/>
    </source>
</evidence>
<dbReference type="EMBL" id="CP059165">
    <property type="protein sequence ID" value="QLL08125.1"/>
    <property type="molecule type" value="Genomic_DNA"/>
</dbReference>